<gene>
    <name evidence="1" type="ORF">S06H3_00035</name>
</gene>
<protein>
    <submittedName>
        <fullName evidence="1">Uncharacterized protein</fullName>
    </submittedName>
</protein>
<name>X1KCN8_9ZZZZ</name>
<accession>X1KCN8</accession>
<dbReference type="EMBL" id="BARV01000006">
    <property type="protein sequence ID" value="GAH91405.1"/>
    <property type="molecule type" value="Genomic_DNA"/>
</dbReference>
<reference evidence="1" key="1">
    <citation type="journal article" date="2014" name="Front. Microbiol.">
        <title>High frequency of phylogenetically diverse reductive dehalogenase-homologous genes in deep subseafloor sedimentary metagenomes.</title>
        <authorList>
            <person name="Kawai M."/>
            <person name="Futagami T."/>
            <person name="Toyoda A."/>
            <person name="Takaki Y."/>
            <person name="Nishi S."/>
            <person name="Hori S."/>
            <person name="Arai W."/>
            <person name="Tsubouchi T."/>
            <person name="Morono Y."/>
            <person name="Uchiyama I."/>
            <person name="Ito T."/>
            <person name="Fujiyama A."/>
            <person name="Inagaki F."/>
            <person name="Takami H."/>
        </authorList>
    </citation>
    <scope>NUCLEOTIDE SEQUENCE</scope>
    <source>
        <strain evidence="1">Expedition CK06-06</strain>
    </source>
</reference>
<sequence>MATEHGVEEFEIANLTVGEKRRDGIVPHTNPAQRVAPSDLNFVVVDERLKTVERFVFAVVGNVEQI</sequence>
<comment type="caution">
    <text evidence="1">The sequence shown here is derived from an EMBL/GenBank/DDBJ whole genome shotgun (WGS) entry which is preliminary data.</text>
</comment>
<organism evidence="1">
    <name type="scientific">marine sediment metagenome</name>
    <dbReference type="NCBI Taxonomy" id="412755"/>
    <lineage>
        <taxon>unclassified sequences</taxon>
        <taxon>metagenomes</taxon>
        <taxon>ecological metagenomes</taxon>
    </lineage>
</organism>
<dbReference type="AlphaFoldDB" id="X1KCN8"/>
<proteinExistence type="predicted"/>
<evidence type="ECO:0000313" key="1">
    <source>
        <dbReference type="EMBL" id="GAH91405.1"/>
    </source>
</evidence>